<comment type="caution">
    <text evidence="1">The sequence shown here is derived from an EMBL/GenBank/DDBJ whole genome shotgun (WGS) entry which is preliminary data.</text>
</comment>
<dbReference type="Proteomes" id="UP000095392">
    <property type="component" value="Unassembled WGS sequence"/>
</dbReference>
<reference evidence="1 2" key="1">
    <citation type="submission" date="2016-09" db="EMBL/GenBank/DDBJ databases">
        <title>Draft Genome Sequence of four Alteromonas macleodii strains isolated from copper coupons and grown long-term at elevated copper levels.</title>
        <authorList>
            <person name="Cusick K."/>
            <person name="Dale J."/>
            <person name="Little B."/>
            <person name="Biffinger J."/>
        </authorList>
    </citation>
    <scope>NUCLEOTIDE SEQUENCE [LARGE SCALE GENOMIC DNA]</scope>
    <source>
        <strain evidence="1 2">KCP01</strain>
    </source>
</reference>
<keyword evidence="2" id="KW-1185">Reference proteome</keyword>
<organism evidence="1 2">
    <name type="scientific">Alteromonas macleodii</name>
    <name type="common">Pseudoalteromonas macleodii</name>
    <dbReference type="NCBI Taxonomy" id="28108"/>
    <lineage>
        <taxon>Bacteria</taxon>
        <taxon>Pseudomonadati</taxon>
        <taxon>Pseudomonadota</taxon>
        <taxon>Gammaproteobacteria</taxon>
        <taxon>Alteromonadales</taxon>
        <taxon>Alteromonadaceae</taxon>
        <taxon>Alteromonas/Salinimonas group</taxon>
        <taxon>Alteromonas</taxon>
    </lineage>
</organism>
<sequence length="45" mass="4656">MYLAYGVDVSYAPSLISDGSLMAASNALADSYPLASTGRGELLPF</sequence>
<name>A0AB36FVE5_ALTMA</name>
<dbReference type="EMBL" id="MIPY01000021">
    <property type="protein sequence ID" value="OES29143.1"/>
    <property type="molecule type" value="Genomic_DNA"/>
</dbReference>
<protein>
    <submittedName>
        <fullName evidence="1">Uncharacterized protein</fullName>
    </submittedName>
</protein>
<dbReference type="AlphaFoldDB" id="A0AB36FVE5"/>
<gene>
    <name evidence="1" type="ORF">BFV95_3375</name>
</gene>
<accession>A0AB36FVE5</accession>
<evidence type="ECO:0000313" key="2">
    <source>
        <dbReference type="Proteomes" id="UP000095392"/>
    </source>
</evidence>
<proteinExistence type="predicted"/>
<evidence type="ECO:0000313" key="1">
    <source>
        <dbReference type="EMBL" id="OES29143.1"/>
    </source>
</evidence>